<name>A0A834TAM7_9FABA</name>
<evidence type="ECO:0000313" key="1">
    <source>
        <dbReference type="EMBL" id="KAF7818638.1"/>
    </source>
</evidence>
<reference evidence="1" key="1">
    <citation type="submission" date="2020-09" db="EMBL/GenBank/DDBJ databases">
        <title>Genome-Enabled Discovery of Anthraquinone Biosynthesis in Senna tora.</title>
        <authorList>
            <person name="Kang S.-H."/>
            <person name="Pandey R.P."/>
            <person name="Lee C.-M."/>
            <person name="Sim J.-S."/>
            <person name="Jeong J.-T."/>
            <person name="Choi B.-S."/>
            <person name="Jung M."/>
            <person name="Ginzburg D."/>
            <person name="Zhao K."/>
            <person name="Won S.Y."/>
            <person name="Oh T.-J."/>
            <person name="Yu Y."/>
            <person name="Kim N.-H."/>
            <person name="Lee O.R."/>
            <person name="Lee T.-H."/>
            <person name="Bashyal P."/>
            <person name="Kim T.-S."/>
            <person name="Lee W.-H."/>
            <person name="Kawkins C."/>
            <person name="Kim C.-K."/>
            <person name="Kim J.S."/>
            <person name="Ahn B.O."/>
            <person name="Rhee S.Y."/>
            <person name="Sohng J.K."/>
        </authorList>
    </citation>
    <scope>NUCLEOTIDE SEQUENCE</scope>
    <source>
        <tissue evidence="1">Leaf</tissue>
    </source>
</reference>
<dbReference type="AlphaFoldDB" id="A0A834TAM7"/>
<accession>A0A834TAM7</accession>
<organism evidence="1 2">
    <name type="scientific">Senna tora</name>
    <dbReference type="NCBI Taxonomy" id="362788"/>
    <lineage>
        <taxon>Eukaryota</taxon>
        <taxon>Viridiplantae</taxon>
        <taxon>Streptophyta</taxon>
        <taxon>Embryophyta</taxon>
        <taxon>Tracheophyta</taxon>
        <taxon>Spermatophyta</taxon>
        <taxon>Magnoliopsida</taxon>
        <taxon>eudicotyledons</taxon>
        <taxon>Gunneridae</taxon>
        <taxon>Pentapetalae</taxon>
        <taxon>rosids</taxon>
        <taxon>fabids</taxon>
        <taxon>Fabales</taxon>
        <taxon>Fabaceae</taxon>
        <taxon>Caesalpinioideae</taxon>
        <taxon>Cassia clade</taxon>
        <taxon>Senna</taxon>
    </lineage>
</organism>
<proteinExistence type="predicted"/>
<dbReference type="EMBL" id="JAAIUW010000008">
    <property type="protein sequence ID" value="KAF7818638.1"/>
    <property type="molecule type" value="Genomic_DNA"/>
</dbReference>
<sequence>MKIVLFFASFNDPKRWSDAGDLEQQPWVAFSVSILNNTSLTQSQSLCFLSALSLSPFLGAQSVAERSRD</sequence>
<evidence type="ECO:0000313" key="2">
    <source>
        <dbReference type="Proteomes" id="UP000634136"/>
    </source>
</evidence>
<gene>
    <name evidence="1" type="ORF">G2W53_024093</name>
</gene>
<keyword evidence="2" id="KW-1185">Reference proteome</keyword>
<comment type="caution">
    <text evidence="1">The sequence shown here is derived from an EMBL/GenBank/DDBJ whole genome shotgun (WGS) entry which is preliminary data.</text>
</comment>
<protein>
    <submittedName>
        <fullName evidence="1">Uncharacterized protein</fullName>
    </submittedName>
</protein>
<dbReference type="Proteomes" id="UP000634136">
    <property type="component" value="Unassembled WGS sequence"/>
</dbReference>